<dbReference type="PANTHER" id="PTHR43355">
    <property type="entry name" value="FLAVIN REDUCTASE (NADPH)"/>
    <property type="match status" value="1"/>
</dbReference>
<evidence type="ECO:0000313" key="3">
    <source>
        <dbReference type="Proteomes" id="UP000003781"/>
    </source>
</evidence>
<dbReference type="eggNOG" id="COG0702">
    <property type="taxonomic scope" value="Bacteria"/>
</dbReference>
<evidence type="ECO:0000313" key="2">
    <source>
        <dbReference type="EMBL" id="EAZ90807.1"/>
    </source>
</evidence>
<dbReference type="Proteomes" id="UP000003781">
    <property type="component" value="Unassembled WGS sequence"/>
</dbReference>
<dbReference type="Gene3D" id="3.40.50.720">
    <property type="entry name" value="NAD(P)-binding Rossmann-like Domain"/>
    <property type="match status" value="1"/>
</dbReference>
<evidence type="ECO:0000259" key="1">
    <source>
        <dbReference type="Pfam" id="PF13460"/>
    </source>
</evidence>
<dbReference type="GO" id="GO:0042602">
    <property type="term" value="F:riboflavin reductase (NADPH) activity"/>
    <property type="evidence" value="ECO:0007669"/>
    <property type="project" value="TreeGrafter"/>
</dbReference>
<dbReference type="InterPro" id="IPR036291">
    <property type="entry name" value="NAD(P)-bd_dom_sf"/>
</dbReference>
<sequence length="210" mass="23523">MMKLVVFGATGNVGQQVVKQALEQGHEVTAFARNPLKLNIKHPKLTLFQGDVMESARVQQALQGQDIVVCTLGSGKKLTGTVRSQGTQNIILAMKKCGMKRLICQTTLGLGESWGSLNFYWKYIMFGFILRNVFADHQQQEETVKNSDLEWTIIRPAAFIEGECTGEYRHGFPGTDKTSKLKITHADVADFILKQLVDDFYLYQAPSLSY</sequence>
<dbReference type="GO" id="GO:0004074">
    <property type="term" value="F:biliverdin reductase [NAD(P)H] activity"/>
    <property type="evidence" value="ECO:0007669"/>
    <property type="project" value="TreeGrafter"/>
</dbReference>
<dbReference type="AlphaFoldDB" id="A3IRV6"/>
<accession>A3IRV6</accession>
<reference evidence="2 3" key="1">
    <citation type="submission" date="2007-03" db="EMBL/GenBank/DDBJ databases">
        <authorList>
            <person name="Stal L."/>
            <person name="Ferriera S."/>
            <person name="Johnson J."/>
            <person name="Kravitz S."/>
            <person name="Beeson K."/>
            <person name="Sutton G."/>
            <person name="Rogers Y.-H."/>
            <person name="Friedman R."/>
            <person name="Frazier M."/>
            <person name="Venter J.C."/>
        </authorList>
    </citation>
    <scope>NUCLEOTIDE SEQUENCE [LARGE SCALE GENOMIC DNA]</scope>
    <source>
        <strain evidence="2 3">CCY0110</strain>
    </source>
</reference>
<dbReference type="EMBL" id="AAXW01000020">
    <property type="protein sequence ID" value="EAZ90807.1"/>
    <property type="molecule type" value="Genomic_DNA"/>
</dbReference>
<dbReference type="PANTHER" id="PTHR43355:SF2">
    <property type="entry name" value="FLAVIN REDUCTASE (NADPH)"/>
    <property type="match status" value="1"/>
</dbReference>
<dbReference type="RefSeq" id="WP_008276114.1">
    <property type="nucleotide sequence ID" value="NZ_AAXW01000020.1"/>
</dbReference>
<feature type="domain" description="NAD(P)-binding" evidence="1">
    <location>
        <begin position="8"/>
        <end position="198"/>
    </location>
</feature>
<protein>
    <recommendedName>
        <fullName evidence="1">NAD(P)-binding domain-containing protein</fullName>
    </recommendedName>
</protein>
<dbReference type="CDD" id="cd05244">
    <property type="entry name" value="BVR-B_like_SDR_a"/>
    <property type="match status" value="1"/>
</dbReference>
<dbReference type="InterPro" id="IPR051606">
    <property type="entry name" value="Polyketide_Oxido-like"/>
</dbReference>
<keyword evidence="3" id="KW-1185">Reference proteome</keyword>
<dbReference type="SUPFAM" id="SSF51735">
    <property type="entry name" value="NAD(P)-binding Rossmann-fold domains"/>
    <property type="match status" value="1"/>
</dbReference>
<dbReference type="InterPro" id="IPR016040">
    <property type="entry name" value="NAD(P)-bd_dom"/>
</dbReference>
<proteinExistence type="predicted"/>
<dbReference type="Pfam" id="PF13460">
    <property type="entry name" value="NAD_binding_10"/>
    <property type="match status" value="1"/>
</dbReference>
<gene>
    <name evidence="2" type="ORF">CY0110_30286</name>
</gene>
<comment type="caution">
    <text evidence="2">The sequence shown here is derived from an EMBL/GenBank/DDBJ whole genome shotgun (WGS) entry which is preliminary data.</text>
</comment>
<name>A3IRV6_9CHRO</name>
<organism evidence="2 3">
    <name type="scientific">Crocosphaera chwakensis CCY0110</name>
    <dbReference type="NCBI Taxonomy" id="391612"/>
    <lineage>
        <taxon>Bacteria</taxon>
        <taxon>Bacillati</taxon>
        <taxon>Cyanobacteriota</taxon>
        <taxon>Cyanophyceae</taxon>
        <taxon>Oscillatoriophycideae</taxon>
        <taxon>Chroococcales</taxon>
        <taxon>Aphanothecaceae</taxon>
        <taxon>Crocosphaera</taxon>
        <taxon>Crocosphaera chwakensis</taxon>
    </lineage>
</organism>